<dbReference type="Proteomes" id="UP000079169">
    <property type="component" value="Unplaced"/>
</dbReference>
<sequence>MYILLEFDEQSRKVVEAVPEKWVLSSNECFWPNGNSNFVQRMLKKQEIIPKEPFFRRVPYAAELGRFKSYLEARNMAKYYSDQETTVQSDEETFAQDVDPDYSNSGMLY</sequence>
<proteinExistence type="predicted"/>
<evidence type="ECO:0000256" key="1">
    <source>
        <dbReference type="SAM" id="MobiDB-lite"/>
    </source>
</evidence>
<keyword evidence="2" id="KW-1185">Reference proteome</keyword>
<dbReference type="AlphaFoldDB" id="A0A1S4EPV6"/>
<dbReference type="GeneID" id="108253908"/>
<gene>
    <name evidence="3 4" type="primary">LOC108253908</name>
</gene>
<dbReference type="PaxDb" id="121845-A0A1S4EPV6"/>
<protein>
    <submittedName>
        <fullName evidence="3 4">Uncharacterized protein LOC108253908</fullName>
    </submittedName>
</protein>
<feature type="region of interest" description="Disordered" evidence="1">
    <location>
        <begin position="84"/>
        <end position="109"/>
    </location>
</feature>
<evidence type="ECO:0000313" key="3">
    <source>
        <dbReference type="RefSeq" id="XP_017304211.1"/>
    </source>
</evidence>
<reference evidence="3" key="1">
    <citation type="submission" date="2023-09" db="UniProtKB">
        <authorList>
            <consortium name="RefSeq"/>
        </authorList>
    </citation>
    <scope>IDENTIFICATION</scope>
</reference>
<organism evidence="3">
    <name type="scientific">Diaphorina citri</name>
    <name type="common">Asian citrus psyllid</name>
    <dbReference type="NCBI Taxonomy" id="121845"/>
    <lineage>
        <taxon>Eukaryota</taxon>
        <taxon>Metazoa</taxon>
        <taxon>Ecdysozoa</taxon>
        <taxon>Arthropoda</taxon>
        <taxon>Hexapoda</taxon>
        <taxon>Insecta</taxon>
        <taxon>Pterygota</taxon>
        <taxon>Neoptera</taxon>
        <taxon>Paraneoptera</taxon>
        <taxon>Hemiptera</taxon>
        <taxon>Sternorrhyncha</taxon>
        <taxon>Psylloidea</taxon>
        <taxon>Psyllidae</taxon>
        <taxon>Diaphorininae</taxon>
        <taxon>Diaphorina</taxon>
    </lineage>
</organism>
<dbReference type="RefSeq" id="XP_017304211.1">
    <property type="nucleotide sequence ID" value="XM_017448722.2"/>
</dbReference>
<evidence type="ECO:0000313" key="2">
    <source>
        <dbReference type="Proteomes" id="UP000079169"/>
    </source>
</evidence>
<feature type="compositionally biased region" description="Acidic residues" evidence="1">
    <location>
        <begin position="89"/>
        <end position="100"/>
    </location>
</feature>
<dbReference type="KEGG" id="dci:108253908"/>
<name>A0A1S4EPV6_DIACI</name>
<dbReference type="RefSeq" id="XP_026687755.1">
    <property type="nucleotide sequence ID" value="XM_026831954.1"/>
</dbReference>
<accession>A0A1S4EPV6</accession>
<evidence type="ECO:0000313" key="4">
    <source>
        <dbReference type="RefSeq" id="XP_026687755.1"/>
    </source>
</evidence>